<dbReference type="Reactome" id="R-CEL-68962">
    <property type="pathway name" value="Activation of the pre-replicative complex"/>
</dbReference>
<dbReference type="GO" id="GO:0035861">
    <property type="term" value="C:site of double-strand break"/>
    <property type="evidence" value="ECO:0000318"/>
    <property type="project" value="GO_Central"/>
</dbReference>
<dbReference type="RefSeq" id="NP_001379644.1">
    <property type="nucleotide sequence ID" value="NM_001392313.1"/>
</dbReference>
<evidence type="ECO:0000256" key="3">
    <source>
        <dbReference type="ARBA" id="ARBA00023242"/>
    </source>
</evidence>
<feature type="region of interest" description="Disordered" evidence="4">
    <location>
        <begin position="1"/>
        <end position="28"/>
    </location>
</feature>
<dbReference type="GO" id="GO:0000724">
    <property type="term" value="P:double-strand break repair via homologous recombination"/>
    <property type="evidence" value="ECO:0000318"/>
    <property type="project" value="GO_Central"/>
</dbReference>
<name>P91356_CAEEL</name>
<dbReference type="GeneID" id="186576"/>
<dbReference type="Reactome" id="R-CEL-6782210">
    <property type="pathway name" value="Gap-filling DNA repair synthesis and ligation in TC-NER"/>
</dbReference>
<sequence>MEFDRNFDTSDGWSSHDISQERKNQSFQSLGDKLPLPVTLASLSTKLEDTDDDSYQIGEYSFRTIHTVGVILEKSYEDGKTTYTLHDPEDTAKIFHAVQFGNYNDGGSKFVSPGLEEDTRVRLMGKLKNVAGNKMILIYYLQKLADNKEYEIFKLETQASYLFFKKNLIERMRTSKAYKWEGMLAPPLSRQNHKIDAQAILSPVITRQVKPTTKTQSESISPKTSSALKAKVGAVIRSEAASKGYGDEEGVPFERILARIKDIPESRLRDILTEMGDSGMIYSARDNEFMSLN</sequence>
<dbReference type="Reactome" id="R-CEL-110320">
    <property type="pathway name" value="Translesion Synthesis by POLH"/>
</dbReference>
<dbReference type="GO" id="GO:0005662">
    <property type="term" value="C:DNA replication factor A complex"/>
    <property type="evidence" value="ECO:0000318"/>
    <property type="project" value="GO_Central"/>
</dbReference>
<proteinExistence type="predicted"/>
<dbReference type="Reactome" id="R-CEL-6782135">
    <property type="pathway name" value="Dual incision in TC-NER"/>
</dbReference>
<organism evidence="5 6">
    <name type="scientific">Caenorhabditis elegans</name>
    <dbReference type="NCBI Taxonomy" id="6239"/>
    <lineage>
        <taxon>Eukaryota</taxon>
        <taxon>Metazoa</taxon>
        <taxon>Ecdysozoa</taxon>
        <taxon>Nematoda</taxon>
        <taxon>Chromadorea</taxon>
        <taxon>Rhabditida</taxon>
        <taxon>Rhabditina</taxon>
        <taxon>Rhabditomorpha</taxon>
        <taxon>Rhabditoidea</taxon>
        <taxon>Rhabditidae</taxon>
        <taxon>Peloderinae</taxon>
        <taxon>Caenorhabditis</taxon>
    </lineage>
</organism>
<dbReference type="Gene3D" id="2.40.50.140">
    <property type="entry name" value="Nucleic acid-binding proteins"/>
    <property type="match status" value="1"/>
</dbReference>
<gene>
    <name evidence="5 7" type="primary">rpa-4</name>
    <name evidence="5" type="ORF">CELE_F59A3.6</name>
    <name evidence="7" type="ORF">F59A3.6</name>
</gene>
<dbReference type="GO" id="GO:0000781">
    <property type="term" value="C:chromosome, telomeric region"/>
    <property type="evidence" value="ECO:0000318"/>
    <property type="project" value="GO_Central"/>
</dbReference>
<accession>P91356</accession>
<dbReference type="OMA" id="GEFHFRT"/>
<dbReference type="Reactome" id="R-CEL-5696397">
    <property type="pathway name" value="Gap-filling DNA repair synthesis and ligation in GG-NER"/>
</dbReference>
<evidence type="ECO:0000256" key="1">
    <source>
        <dbReference type="ARBA" id="ARBA00004123"/>
    </source>
</evidence>
<dbReference type="GO" id="GO:0042162">
    <property type="term" value="F:telomeric DNA binding"/>
    <property type="evidence" value="ECO:0000318"/>
    <property type="project" value="GO_Central"/>
</dbReference>
<dbReference type="AlphaFoldDB" id="P91356"/>
<dbReference type="GO" id="GO:0003697">
    <property type="term" value="F:single-stranded DNA binding"/>
    <property type="evidence" value="ECO:0000318"/>
    <property type="project" value="GO_Central"/>
</dbReference>
<reference evidence="5 6" key="1">
    <citation type="journal article" date="1998" name="Science">
        <title>Genome sequence of the nematode C. elegans: a platform for investigating biology.</title>
        <authorList>
            <consortium name="The C. elegans sequencing consortium"/>
            <person name="Sulson J.E."/>
            <person name="Waterston R."/>
        </authorList>
    </citation>
    <scope>NUCLEOTIDE SEQUENCE [LARGE SCALE GENOMIC DNA]</scope>
    <source>
        <strain evidence="5 6">Bristol N2</strain>
    </source>
</reference>
<dbReference type="ExpressionAtlas" id="P91356">
    <property type="expression patterns" value="baseline and differential"/>
</dbReference>
<dbReference type="SUPFAM" id="SSF50249">
    <property type="entry name" value="Nucleic acid-binding proteins"/>
    <property type="match status" value="1"/>
</dbReference>
<dbReference type="InterPro" id="IPR036390">
    <property type="entry name" value="WH_DNA-bd_sf"/>
</dbReference>
<keyword evidence="2" id="KW-0238">DNA-binding</keyword>
<evidence type="ECO:0000256" key="2">
    <source>
        <dbReference type="ARBA" id="ARBA00023125"/>
    </source>
</evidence>
<dbReference type="Reactome" id="R-CEL-5651801">
    <property type="pathway name" value="PCNA-Dependent Long Patch Base Excision Repair"/>
</dbReference>
<dbReference type="PaxDb" id="6239-F59A3.6"/>
<dbReference type="PhylomeDB" id="P91356"/>
<dbReference type="SUPFAM" id="SSF46785">
    <property type="entry name" value="Winged helix' DNA-binding domain"/>
    <property type="match status" value="1"/>
</dbReference>
<protein>
    <submittedName>
        <fullName evidence="5">RPA_C domain-containing protein</fullName>
    </submittedName>
</protein>
<dbReference type="Reactome" id="R-CEL-176187">
    <property type="pathway name" value="Activation of ATR in response to replication stress"/>
</dbReference>
<dbReference type="FunCoup" id="P91356">
    <property type="interactions" value="1286"/>
</dbReference>
<dbReference type="InterPro" id="IPR040260">
    <property type="entry name" value="RFA2-like"/>
</dbReference>
<dbReference type="Reactome" id="R-CEL-110314">
    <property type="pathway name" value="Recognition of DNA damage by PCNA-containing replication complex"/>
</dbReference>
<dbReference type="Reactome" id="R-CEL-5656169">
    <property type="pathway name" value="Termination of translesion DNA synthesis"/>
</dbReference>
<dbReference type="InterPro" id="IPR012340">
    <property type="entry name" value="NA-bd_OB-fold"/>
</dbReference>
<dbReference type="PIR" id="T29907">
    <property type="entry name" value="T29907"/>
</dbReference>
<evidence type="ECO:0000313" key="5">
    <source>
        <dbReference type="EMBL" id="CCD63900.1"/>
    </source>
</evidence>
<evidence type="ECO:0000313" key="6">
    <source>
        <dbReference type="Proteomes" id="UP000001940"/>
    </source>
</evidence>
<comment type="subcellular location">
    <subcellularLocation>
        <location evidence="1">Nucleus</location>
    </subcellularLocation>
</comment>
<evidence type="ECO:0000313" key="7">
    <source>
        <dbReference type="WormBase" id="F59A3.6a"/>
    </source>
</evidence>
<dbReference type="CDD" id="cd04478">
    <property type="entry name" value="RPA2_DBD_D"/>
    <property type="match status" value="1"/>
</dbReference>
<dbReference type="PANTHER" id="PTHR13989:SF52">
    <property type="entry name" value="RPA_C DOMAIN-CONTAINING PROTEIN"/>
    <property type="match status" value="1"/>
</dbReference>
<evidence type="ECO:0000256" key="4">
    <source>
        <dbReference type="SAM" id="MobiDB-lite"/>
    </source>
</evidence>
<dbReference type="HOGENOM" id="CLU_963903_0_0_1"/>
<dbReference type="Bgee" id="WBGene00019079">
    <property type="expression patterns" value="Expressed in larva and 4 other cell types or tissues"/>
</dbReference>
<dbReference type="UCSC" id="F59A3.6.1">
    <property type="organism name" value="c. elegans"/>
</dbReference>
<dbReference type="Reactome" id="R-CEL-5655862">
    <property type="pathway name" value="Translesion synthesis by POLK"/>
</dbReference>
<dbReference type="CTD" id="186576"/>
<dbReference type="OrthoDB" id="25571at2759"/>
<dbReference type="GO" id="GO:0006289">
    <property type="term" value="P:nucleotide-excision repair"/>
    <property type="evidence" value="ECO:0000318"/>
    <property type="project" value="GO_Central"/>
</dbReference>
<dbReference type="PANTHER" id="PTHR13989">
    <property type="entry name" value="REPLICATION PROTEIN A-RELATED"/>
    <property type="match status" value="1"/>
</dbReference>
<dbReference type="InParanoid" id="P91356"/>
<keyword evidence="6" id="KW-1185">Reference proteome</keyword>
<dbReference type="Reactome" id="R-CEL-5693607">
    <property type="pathway name" value="Processing of DNA double-strand break ends"/>
</dbReference>
<dbReference type="Proteomes" id="UP000001940">
    <property type="component" value="Chromosome I"/>
</dbReference>
<dbReference type="GO" id="GO:0006260">
    <property type="term" value="P:DNA replication"/>
    <property type="evidence" value="ECO:0000318"/>
    <property type="project" value="GO_Central"/>
</dbReference>
<dbReference type="EMBL" id="BX284601">
    <property type="protein sequence ID" value="CCD63900.1"/>
    <property type="molecule type" value="Genomic_DNA"/>
</dbReference>
<dbReference type="Reactome" id="R-CEL-69166">
    <property type="pathway name" value="Removal of the Flap Intermediate"/>
</dbReference>
<keyword evidence="3" id="KW-0539">Nucleus</keyword>
<dbReference type="Reactome" id="R-CEL-5656121">
    <property type="pathway name" value="Translesion synthesis by POLI"/>
</dbReference>
<dbReference type="Reactome" id="R-CEL-5696400">
    <property type="pathway name" value="Dual Incision in GG-NER"/>
</dbReference>
<dbReference type="Reactome" id="R-CEL-110312">
    <property type="pathway name" value="Translesion synthesis by REV1"/>
</dbReference>
<dbReference type="STRING" id="6239.F59A3.6a.2"/>
<dbReference type="AGR" id="WB:WBGene00019079"/>
<dbReference type="eggNOG" id="KOG3108">
    <property type="taxonomic scope" value="Eukaryota"/>
</dbReference>
<dbReference type="WormBase" id="F59A3.6a">
    <property type="protein sequence ID" value="CE11426"/>
    <property type="gene ID" value="WBGene00019079"/>
    <property type="gene designation" value="rpa-4"/>
</dbReference>